<dbReference type="InterPro" id="IPR004869">
    <property type="entry name" value="MMPL_dom"/>
</dbReference>
<sequence length="782" mass="85933" precursor="true">MRNQFGFLADWIVDHRWVTCFLIVVVTVVTGIGHYDPYLLLPEPTAEVSQPNRQFGKTEDVKRPPPNVSPVQVASGDVIVVARSDSFFTPEGSEAIRDAVGAIESLQHVRSVLWMDEAPPMNIFGLAENSLPRRNATQARFDDAKERALQHPLIAGQLLSKDAKTMLLMVNIDWIFVTQDSDCTDALRDGATAAVAKYPSIDMSFQVTGDVPIRLSRVSSSRENERKFQMIGYAIALVVALILFRGLTPVLIVSLAPILGSFWTIGIFHYAGWTSNPFNTVVVPVLLCMVGFTDGVHMMVQIRKHRAAGLSPRDATRRSIREVGLACWLTSLTTAIGFGSLVLAKHETVHEFGYCCVVGVLTMFVAVVTVIPIACASRWGRNVHIGYGRNLVDQNLERVTGVIDFVLKHAVPVGWLAIVMTVAFSLFTMMLRPDERLTSNLAESSEPVQALAHIDKAFGGMESAAVQISFPDVASDSGEILTVVGEVERILGTEPLIGNPLSIHRLLSGLPGEGEPEDRMALLELLPPQLKRAYFTPEYHRAKVAFRLQDIGIAQYGPVFDRIEVQLDKVMKDHPLFQVQLTGNAVWRWKDLYQIVVDLALSLGTAIIVIFIVLAFVYRSVRIGLISVVPNLFPLAFTGFLLYVWGQNLEIVSVCAFTVCLGIAVDDSIHFLTRFREEDRGGVNRDAVIRKAFVGVGTALIMTTMILMIGFSTALFSDSRDFRIFAAMGILTIGSALFADLIFLPALLLRYAPPSLRGSSLVPPDADRSADSNLPPSDEPSS</sequence>
<feature type="transmembrane region" description="Helical" evidence="7">
    <location>
        <begin position="351"/>
        <end position="375"/>
    </location>
</feature>
<evidence type="ECO:0000256" key="6">
    <source>
        <dbReference type="SAM" id="MobiDB-lite"/>
    </source>
</evidence>
<feature type="compositionally biased region" description="Polar residues" evidence="6">
    <location>
        <begin position="771"/>
        <end position="782"/>
    </location>
</feature>
<evidence type="ECO:0000256" key="4">
    <source>
        <dbReference type="ARBA" id="ARBA00022989"/>
    </source>
</evidence>
<dbReference type="GO" id="GO:0022857">
    <property type="term" value="F:transmembrane transporter activity"/>
    <property type="evidence" value="ECO:0007669"/>
    <property type="project" value="InterPro"/>
</dbReference>
<dbReference type="GO" id="GO:0005886">
    <property type="term" value="C:plasma membrane"/>
    <property type="evidence" value="ECO:0007669"/>
    <property type="project" value="UniProtKB-SubCell"/>
</dbReference>
<reference evidence="9 10" key="1">
    <citation type="submission" date="2019-02" db="EMBL/GenBank/DDBJ databases">
        <title>Deep-cultivation of Planctomycetes and their phenomic and genomic characterization uncovers novel biology.</title>
        <authorList>
            <person name="Wiegand S."/>
            <person name="Jogler M."/>
            <person name="Boedeker C."/>
            <person name="Pinto D."/>
            <person name="Vollmers J."/>
            <person name="Rivas-Marin E."/>
            <person name="Kohn T."/>
            <person name="Peeters S.H."/>
            <person name="Heuer A."/>
            <person name="Rast P."/>
            <person name="Oberbeckmann S."/>
            <person name="Bunk B."/>
            <person name="Jeske O."/>
            <person name="Meyerdierks A."/>
            <person name="Storesund J.E."/>
            <person name="Kallscheuer N."/>
            <person name="Luecker S."/>
            <person name="Lage O.M."/>
            <person name="Pohl T."/>
            <person name="Merkel B.J."/>
            <person name="Hornburger P."/>
            <person name="Mueller R.-W."/>
            <person name="Bruemmer F."/>
            <person name="Labrenz M."/>
            <person name="Spormann A.M."/>
            <person name="Op den Camp H."/>
            <person name="Overmann J."/>
            <person name="Amann R."/>
            <person name="Jetten M.S.M."/>
            <person name="Mascher T."/>
            <person name="Medema M.H."/>
            <person name="Devos D.P."/>
            <person name="Kaster A.-K."/>
            <person name="Ovreas L."/>
            <person name="Rohde M."/>
            <person name="Galperin M.Y."/>
            <person name="Jogler C."/>
        </authorList>
    </citation>
    <scope>NUCLEOTIDE SEQUENCE [LARGE SCALE GENOMIC DNA]</scope>
    <source>
        <strain evidence="9 10">K23_9</strain>
    </source>
</reference>
<keyword evidence="2" id="KW-1003">Cell membrane</keyword>
<evidence type="ECO:0000256" key="1">
    <source>
        <dbReference type="ARBA" id="ARBA00004651"/>
    </source>
</evidence>
<feature type="transmembrane region" description="Helical" evidence="7">
    <location>
        <begin position="693"/>
        <end position="716"/>
    </location>
</feature>
<dbReference type="Pfam" id="PF03176">
    <property type="entry name" value="MMPL"/>
    <property type="match status" value="2"/>
</dbReference>
<evidence type="ECO:0000256" key="3">
    <source>
        <dbReference type="ARBA" id="ARBA00022692"/>
    </source>
</evidence>
<dbReference type="PANTHER" id="PTHR33406">
    <property type="entry name" value="MEMBRANE PROTEIN MJ1562-RELATED"/>
    <property type="match status" value="1"/>
</dbReference>
<accession>A0A517NWK2</accession>
<dbReference type="Proteomes" id="UP000319817">
    <property type="component" value="Chromosome"/>
</dbReference>
<dbReference type="InterPro" id="IPR001036">
    <property type="entry name" value="Acrflvin-R"/>
</dbReference>
<feature type="transmembrane region" description="Helical" evidence="7">
    <location>
        <begin position="625"/>
        <end position="645"/>
    </location>
</feature>
<feature type="domain" description="SSD" evidence="8">
    <location>
        <begin position="661"/>
        <end position="750"/>
    </location>
</feature>
<feature type="transmembrane region" description="Helical" evidence="7">
    <location>
        <begin position="278"/>
        <end position="302"/>
    </location>
</feature>
<keyword evidence="10" id="KW-1185">Reference proteome</keyword>
<keyword evidence="5 7" id="KW-0472">Membrane</keyword>
<feature type="transmembrane region" description="Helical" evidence="7">
    <location>
        <begin position="251"/>
        <end position="272"/>
    </location>
</feature>
<dbReference type="InterPro" id="IPR050545">
    <property type="entry name" value="Mycobact_MmpL"/>
</dbReference>
<feature type="region of interest" description="Disordered" evidence="6">
    <location>
        <begin position="758"/>
        <end position="782"/>
    </location>
</feature>
<organism evidence="9 10">
    <name type="scientific">Stieleria marina</name>
    <dbReference type="NCBI Taxonomy" id="1930275"/>
    <lineage>
        <taxon>Bacteria</taxon>
        <taxon>Pseudomonadati</taxon>
        <taxon>Planctomycetota</taxon>
        <taxon>Planctomycetia</taxon>
        <taxon>Pirellulales</taxon>
        <taxon>Pirellulaceae</taxon>
        <taxon>Stieleria</taxon>
    </lineage>
</organism>
<dbReference type="RefSeq" id="WP_419189042.1">
    <property type="nucleotide sequence ID" value="NZ_CP036526.1"/>
</dbReference>
<feature type="transmembrane region" description="Helical" evidence="7">
    <location>
        <begin position="413"/>
        <end position="431"/>
    </location>
</feature>
<evidence type="ECO:0000256" key="2">
    <source>
        <dbReference type="ARBA" id="ARBA00022475"/>
    </source>
</evidence>
<dbReference type="InterPro" id="IPR000731">
    <property type="entry name" value="SSD"/>
</dbReference>
<feature type="transmembrane region" description="Helical" evidence="7">
    <location>
        <begin position="228"/>
        <end position="244"/>
    </location>
</feature>
<evidence type="ECO:0000313" key="10">
    <source>
        <dbReference type="Proteomes" id="UP000319817"/>
    </source>
</evidence>
<feature type="domain" description="SSD" evidence="8">
    <location>
        <begin position="264"/>
        <end position="377"/>
    </location>
</feature>
<feature type="transmembrane region" description="Helical" evidence="7">
    <location>
        <begin position="592"/>
        <end position="618"/>
    </location>
</feature>
<keyword evidence="4 7" id="KW-1133">Transmembrane helix</keyword>
<dbReference type="Gene3D" id="1.20.1640.10">
    <property type="entry name" value="Multidrug efflux transporter AcrB transmembrane domain"/>
    <property type="match status" value="2"/>
</dbReference>
<feature type="transmembrane region" description="Helical" evidence="7">
    <location>
        <begin position="651"/>
        <end position="672"/>
    </location>
</feature>
<feature type="transmembrane region" description="Helical" evidence="7">
    <location>
        <begin position="722"/>
        <end position="749"/>
    </location>
</feature>
<proteinExistence type="predicted"/>
<protein>
    <submittedName>
        <fullName evidence="9">Membrane protein YdgH</fullName>
    </submittedName>
</protein>
<comment type="subcellular location">
    <subcellularLocation>
        <location evidence="1">Cell membrane</location>
        <topology evidence="1">Multi-pass membrane protein</topology>
    </subcellularLocation>
</comment>
<dbReference type="PANTHER" id="PTHR33406:SF12">
    <property type="entry name" value="BLR2997 PROTEIN"/>
    <property type="match status" value="1"/>
</dbReference>
<dbReference type="PRINTS" id="PR00702">
    <property type="entry name" value="ACRIFLAVINRP"/>
</dbReference>
<evidence type="ECO:0000256" key="7">
    <source>
        <dbReference type="SAM" id="Phobius"/>
    </source>
</evidence>
<gene>
    <name evidence="9" type="primary">ydgH</name>
    <name evidence="9" type="ORF">K239x_34860</name>
</gene>
<keyword evidence="3 7" id="KW-0812">Transmembrane</keyword>
<name>A0A517NWK2_9BACT</name>
<dbReference type="SUPFAM" id="SSF82866">
    <property type="entry name" value="Multidrug efflux transporter AcrB transmembrane domain"/>
    <property type="match status" value="2"/>
</dbReference>
<feature type="transmembrane region" description="Helical" evidence="7">
    <location>
        <begin position="323"/>
        <end position="345"/>
    </location>
</feature>
<dbReference type="AlphaFoldDB" id="A0A517NWK2"/>
<evidence type="ECO:0000313" key="9">
    <source>
        <dbReference type="EMBL" id="QDT11488.1"/>
    </source>
</evidence>
<dbReference type="EMBL" id="CP036526">
    <property type="protein sequence ID" value="QDT11488.1"/>
    <property type="molecule type" value="Genomic_DNA"/>
</dbReference>
<dbReference type="PROSITE" id="PS50156">
    <property type="entry name" value="SSD"/>
    <property type="match status" value="2"/>
</dbReference>
<evidence type="ECO:0000256" key="5">
    <source>
        <dbReference type="ARBA" id="ARBA00023136"/>
    </source>
</evidence>
<evidence type="ECO:0000259" key="8">
    <source>
        <dbReference type="PROSITE" id="PS50156"/>
    </source>
</evidence>